<dbReference type="InterPro" id="IPR036388">
    <property type="entry name" value="WH-like_DNA-bd_sf"/>
</dbReference>
<dbReference type="SUPFAM" id="SSF46785">
    <property type="entry name" value="Winged helix' DNA-binding domain"/>
    <property type="match status" value="1"/>
</dbReference>
<dbReference type="InterPro" id="IPR000835">
    <property type="entry name" value="HTH_MarR-typ"/>
</dbReference>
<dbReference type="GO" id="GO:0006950">
    <property type="term" value="P:response to stress"/>
    <property type="evidence" value="ECO:0007669"/>
    <property type="project" value="TreeGrafter"/>
</dbReference>
<comment type="caution">
    <text evidence="2">The sequence shown here is derived from an EMBL/GenBank/DDBJ whole genome shotgun (WGS) entry which is preliminary data.</text>
</comment>
<dbReference type="InterPro" id="IPR039422">
    <property type="entry name" value="MarR/SlyA-like"/>
</dbReference>
<dbReference type="GO" id="GO:0003700">
    <property type="term" value="F:DNA-binding transcription factor activity"/>
    <property type="evidence" value="ECO:0007669"/>
    <property type="project" value="InterPro"/>
</dbReference>
<keyword evidence="3" id="KW-1185">Reference proteome</keyword>
<keyword evidence="2" id="KW-0238">DNA-binding</keyword>
<dbReference type="EMBL" id="WODC01000009">
    <property type="protein sequence ID" value="MUM78500.1"/>
    <property type="molecule type" value="Genomic_DNA"/>
</dbReference>
<organism evidence="2 3">
    <name type="scientific">Pseudodesulfovibrio alkaliphilus</name>
    <dbReference type="NCBI Taxonomy" id="2661613"/>
    <lineage>
        <taxon>Bacteria</taxon>
        <taxon>Pseudomonadati</taxon>
        <taxon>Thermodesulfobacteriota</taxon>
        <taxon>Desulfovibrionia</taxon>
        <taxon>Desulfovibrionales</taxon>
        <taxon>Desulfovibrionaceae</taxon>
    </lineage>
</organism>
<protein>
    <submittedName>
        <fullName evidence="2">Winged helix DNA-binding protein</fullName>
    </submittedName>
</protein>
<dbReference type="AlphaFoldDB" id="A0A7K1KRA6"/>
<dbReference type="Proteomes" id="UP000461162">
    <property type="component" value="Unassembled WGS sequence"/>
</dbReference>
<dbReference type="PANTHER" id="PTHR33164:SF89">
    <property type="entry name" value="MARR FAMILY REGULATORY PROTEIN"/>
    <property type="match status" value="1"/>
</dbReference>
<proteinExistence type="predicted"/>
<accession>A0A7K1KRA6</accession>
<evidence type="ECO:0000259" key="1">
    <source>
        <dbReference type="PROSITE" id="PS50995"/>
    </source>
</evidence>
<dbReference type="PANTHER" id="PTHR33164">
    <property type="entry name" value="TRANSCRIPTIONAL REGULATOR, MARR FAMILY"/>
    <property type="match status" value="1"/>
</dbReference>
<sequence>MVKLIYHFFMSVQQDTRVRMYERLRRIVEKHAAMDERPFRLSDTMALSPRDVRTIEFLSQKGTFNVTSVADHFRFTKSAASQLVNRLVRRGVVHKEISPHSDKEYHLRLTDAGLEAYRLVQAMDQDRLEAFLGKIDGFSRQQIETAGAVLEAVEKMMDERMEQSG</sequence>
<dbReference type="InterPro" id="IPR036390">
    <property type="entry name" value="WH_DNA-bd_sf"/>
</dbReference>
<feature type="domain" description="HTH marR-type" evidence="1">
    <location>
        <begin position="17"/>
        <end position="155"/>
    </location>
</feature>
<dbReference type="PROSITE" id="PS50995">
    <property type="entry name" value="HTH_MARR_2"/>
    <property type="match status" value="1"/>
</dbReference>
<dbReference type="Gene3D" id="1.10.10.10">
    <property type="entry name" value="Winged helix-like DNA-binding domain superfamily/Winged helix DNA-binding domain"/>
    <property type="match status" value="1"/>
</dbReference>
<reference evidence="2 3" key="1">
    <citation type="submission" date="2019-11" db="EMBL/GenBank/DDBJ databases">
        <title>Pseudodesulfovibrio alkaliphilus, sp. nov., an alkaliphilic sulfate-reducing bacteria from mud volcano of Taman peninsula, Russia.</title>
        <authorList>
            <person name="Frolova A."/>
            <person name="Merkel A.Y."/>
            <person name="Slobodkin A.I."/>
        </authorList>
    </citation>
    <scope>NUCLEOTIDE SEQUENCE [LARGE SCALE GENOMIC DNA]</scope>
    <source>
        <strain evidence="2 3">F-1</strain>
    </source>
</reference>
<gene>
    <name evidence="2" type="ORF">GKC30_12725</name>
</gene>
<dbReference type="Pfam" id="PF12802">
    <property type="entry name" value="MarR_2"/>
    <property type="match status" value="1"/>
</dbReference>
<dbReference type="SMART" id="SM00347">
    <property type="entry name" value="HTH_MARR"/>
    <property type="match status" value="1"/>
</dbReference>
<dbReference type="GO" id="GO:0003677">
    <property type="term" value="F:DNA binding"/>
    <property type="evidence" value="ECO:0007669"/>
    <property type="project" value="UniProtKB-KW"/>
</dbReference>
<name>A0A7K1KRA6_9BACT</name>
<evidence type="ECO:0000313" key="3">
    <source>
        <dbReference type="Proteomes" id="UP000461162"/>
    </source>
</evidence>
<evidence type="ECO:0000313" key="2">
    <source>
        <dbReference type="EMBL" id="MUM78500.1"/>
    </source>
</evidence>